<dbReference type="STRING" id="1783.BST44_22770"/>
<dbReference type="RefSeq" id="WP_083179344.1">
    <property type="nucleotide sequence ID" value="NZ_MVIJ01000044.1"/>
</dbReference>
<name>A0A1X0K6V4_MYCSC</name>
<sequence>MVSAKWLRLARELEEVGLTEAKIDAALKDNPAVRVAVIAKTQEVAAYWKAISPVSNAKPHPLYKDSGVIVDSPEEYRRAVKFKFKDGDGGLTGIVFNDSPVVRFVEYGTKFAKPQGIAQRVLDAFGGHNGAVEA</sequence>
<dbReference type="EMBL" id="MVIJ01000044">
    <property type="protein sequence ID" value="ORB70856.1"/>
    <property type="molecule type" value="Genomic_DNA"/>
</dbReference>
<proteinExistence type="predicted"/>
<organism evidence="1 2">
    <name type="scientific">Mycobacterium scrofulaceum</name>
    <dbReference type="NCBI Taxonomy" id="1783"/>
    <lineage>
        <taxon>Bacteria</taxon>
        <taxon>Bacillati</taxon>
        <taxon>Actinomycetota</taxon>
        <taxon>Actinomycetes</taxon>
        <taxon>Mycobacteriales</taxon>
        <taxon>Mycobacteriaceae</taxon>
        <taxon>Mycobacterium</taxon>
    </lineage>
</organism>
<protein>
    <submittedName>
        <fullName evidence="1">Uncharacterized protein</fullName>
    </submittedName>
</protein>
<gene>
    <name evidence="1" type="ORF">BST44_22770</name>
</gene>
<comment type="caution">
    <text evidence="1">The sequence shown here is derived from an EMBL/GenBank/DDBJ whole genome shotgun (WGS) entry which is preliminary data.</text>
</comment>
<accession>A0A1X0K6V4</accession>
<evidence type="ECO:0000313" key="1">
    <source>
        <dbReference type="EMBL" id="ORB70856.1"/>
    </source>
</evidence>
<keyword evidence="2" id="KW-1185">Reference proteome</keyword>
<evidence type="ECO:0000313" key="2">
    <source>
        <dbReference type="Proteomes" id="UP000192601"/>
    </source>
</evidence>
<dbReference type="Proteomes" id="UP000192601">
    <property type="component" value="Unassembled WGS sequence"/>
</dbReference>
<dbReference type="AlphaFoldDB" id="A0A1X0K6V4"/>
<reference evidence="1 2" key="1">
    <citation type="submission" date="2017-02" db="EMBL/GenBank/DDBJ databases">
        <title>The new phylogeny of genus Mycobacterium.</title>
        <authorList>
            <person name="Tortoli E."/>
            <person name="Trovato A."/>
            <person name="Cirillo D.M."/>
        </authorList>
    </citation>
    <scope>NUCLEOTIDE SEQUENCE [LARGE SCALE GENOMIC DNA]</scope>
    <source>
        <strain evidence="1 2">DSM 43992</strain>
    </source>
</reference>